<evidence type="ECO:0000256" key="1">
    <source>
        <dbReference type="SAM" id="MobiDB-lite"/>
    </source>
</evidence>
<dbReference type="RefSeq" id="WP_046771180.1">
    <property type="nucleotide sequence ID" value="NZ_LBMC01000040.1"/>
</dbReference>
<feature type="signal peptide" evidence="2">
    <location>
        <begin position="1"/>
        <end position="41"/>
    </location>
</feature>
<evidence type="ECO:0000313" key="4">
    <source>
        <dbReference type="Proteomes" id="UP000182977"/>
    </source>
</evidence>
<feature type="region of interest" description="Disordered" evidence="1">
    <location>
        <begin position="115"/>
        <end position="134"/>
    </location>
</feature>
<dbReference type="Proteomes" id="UP000182977">
    <property type="component" value="Chromosome I"/>
</dbReference>
<accession>A0A1H2IIF8</accession>
<name>A0A1H2IIF8_9ACTN</name>
<evidence type="ECO:0000313" key="3">
    <source>
        <dbReference type="EMBL" id="SDU43658.1"/>
    </source>
</evidence>
<dbReference type="AlphaFoldDB" id="A0A1H2IIF8"/>
<sequence length="134" mass="13497">MPGRRSGHHAGSRVLRKAWALPAILLSGALMLISSGPPAAAAPSSQQRGASVHTVPSSDHETTVAGADDILDLSVAVAPATGKLGYAPPTSAGTVVGPLDLYLLEAVPATADRVPADAAWTPTDPQRGPPAARQ</sequence>
<feature type="compositionally biased region" description="Low complexity" evidence="1">
    <location>
        <begin position="36"/>
        <end position="51"/>
    </location>
</feature>
<dbReference type="STRING" id="419479.SAMN04488563_1730"/>
<protein>
    <submittedName>
        <fullName evidence="3">Uncharacterized protein</fullName>
    </submittedName>
</protein>
<reference evidence="4" key="1">
    <citation type="submission" date="2016-10" db="EMBL/GenBank/DDBJ databases">
        <authorList>
            <person name="Varghese N."/>
            <person name="Submissions S."/>
        </authorList>
    </citation>
    <scope>NUCLEOTIDE SEQUENCE [LARGE SCALE GENOMIC DNA]</scope>
    <source>
        <strain evidence="4">DSM 45079</strain>
    </source>
</reference>
<dbReference type="EMBL" id="LT629791">
    <property type="protein sequence ID" value="SDU43658.1"/>
    <property type="molecule type" value="Genomic_DNA"/>
</dbReference>
<dbReference type="OrthoDB" id="5196587at2"/>
<keyword evidence="4" id="KW-1185">Reference proteome</keyword>
<proteinExistence type="predicted"/>
<feature type="region of interest" description="Disordered" evidence="1">
    <location>
        <begin position="36"/>
        <end position="64"/>
    </location>
</feature>
<gene>
    <name evidence="3" type="ORF">SAMN04488563_1730</name>
</gene>
<keyword evidence="2" id="KW-0732">Signal</keyword>
<evidence type="ECO:0000256" key="2">
    <source>
        <dbReference type="SAM" id="SignalP"/>
    </source>
</evidence>
<feature type="chain" id="PRO_5009276671" evidence="2">
    <location>
        <begin position="42"/>
        <end position="134"/>
    </location>
</feature>
<organism evidence="3 4">
    <name type="scientific">Jiangella alkaliphila</name>
    <dbReference type="NCBI Taxonomy" id="419479"/>
    <lineage>
        <taxon>Bacteria</taxon>
        <taxon>Bacillati</taxon>
        <taxon>Actinomycetota</taxon>
        <taxon>Actinomycetes</taxon>
        <taxon>Jiangellales</taxon>
        <taxon>Jiangellaceae</taxon>
        <taxon>Jiangella</taxon>
    </lineage>
</organism>